<accession>A0A7W3T0C6</accession>
<reference evidence="6" key="1">
    <citation type="submission" date="2019-10" db="EMBL/GenBank/DDBJ databases">
        <title>Streptomyces sp. nov., a novel actinobacterium isolated from alkaline environment.</title>
        <authorList>
            <person name="Golinska P."/>
        </authorList>
    </citation>
    <scope>NUCLEOTIDE SEQUENCE [LARGE SCALE GENOMIC DNA]</scope>
    <source>
        <strain evidence="6">DSM 42108</strain>
    </source>
</reference>
<protein>
    <submittedName>
        <fullName evidence="5">Glycosyltransferase</fullName>
    </submittedName>
</protein>
<keyword evidence="6" id="KW-1185">Reference proteome</keyword>
<dbReference type="InterPro" id="IPR029044">
    <property type="entry name" value="Nucleotide-diphossugar_trans"/>
</dbReference>
<dbReference type="Proteomes" id="UP000530234">
    <property type="component" value="Unassembled WGS sequence"/>
</dbReference>
<evidence type="ECO:0000256" key="3">
    <source>
        <dbReference type="ARBA" id="ARBA00022679"/>
    </source>
</evidence>
<gene>
    <name evidence="5" type="ORF">FOE67_03440</name>
</gene>
<evidence type="ECO:0000313" key="6">
    <source>
        <dbReference type="Proteomes" id="UP000530234"/>
    </source>
</evidence>
<feature type="domain" description="Glycosyltransferase 2-like" evidence="4">
    <location>
        <begin position="128"/>
        <end position="214"/>
    </location>
</feature>
<evidence type="ECO:0000259" key="4">
    <source>
        <dbReference type="Pfam" id="PF00535"/>
    </source>
</evidence>
<dbReference type="AlphaFoldDB" id="A0A7W3T0C6"/>
<sequence length="285" mass="29874">MPAPGRAPAAPTLPAEWARTPVLVVMPTYNEAGALPGVVAELMALPLPGLRLLIVDDASPDGTGRIAEGLARRYGPPGRPPRVTVLHRPVKRGLGRAYAAGMRRARELVAPPEPPGGYGGKGGYGGYGGYIAQMDADGSHPAVALPEMLGVAHSTGAGLVVGSRYVAGGRLAAGWERHRRMLSRGANAYAGALLGTGIRDLTGGFNLWREEALRAVAPQEAAGAGHAFQMELKHRAVVRGVRVVEVPIRFGARRAGNSKLSAAVQWEAAVLPWRLLLRGGRPEGR</sequence>
<dbReference type="GO" id="GO:0016020">
    <property type="term" value="C:membrane"/>
    <property type="evidence" value="ECO:0007669"/>
    <property type="project" value="GOC"/>
</dbReference>
<dbReference type="GO" id="GO:0004582">
    <property type="term" value="F:dolichyl-phosphate beta-D-mannosyltransferase activity"/>
    <property type="evidence" value="ECO:0007669"/>
    <property type="project" value="InterPro"/>
</dbReference>
<dbReference type="Pfam" id="PF00535">
    <property type="entry name" value="Glycos_transf_2"/>
    <property type="match status" value="2"/>
</dbReference>
<dbReference type="EMBL" id="VKHS01000036">
    <property type="protein sequence ID" value="MBB0228587.1"/>
    <property type="molecule type" value="Genomic_DNA"/>
</dbReference>
<dbReference type="CDD" id="cd06442">
    <property type="entry name" value="DPM1_like"/>
    <property type="match status" value="1"/>
</dbReference>
<dbReference type="PANTHER" id="PTHR43398:SF1">
    <property type="entry name" value="DOLICHOL-PHOSPHATE MANNOSYLTRANSFERASE SUBUNIT 1"/>
    <property type="match status" value="1"/>
</dbReference>
<dbReference type="SUPFAM" id="SSF53448">
    <property type="entry name" value="Nucleotide-diphospho-sugar transferases"/>
    <property type="match status" value="1"/>
</dbReference>
<name>A0A7W3T0C6_9ACTN</name>
<dbReference type="InterPro" id="IPR001173">
    <property type="entry name" value="Glyco_trans_2-like"/>
</dbReference>
<evidence type="ECO:0000256" key="1">
    <source>
        <dbReference type="ARBA" id="ARBA00006739"/>
    </source>
</evidence>
<dbReference type="PANTHER" id="PTHR43398">
    <property type="entry name" value="DOLICHOL-PHOSPHATE MANNOSYLTRANSFERASE SUBUNIT 1"/>
    <property type="match status" value="1"/>
</dbReference>
<organism evidence="5 6">
    <name type="scientific">Streptomyces calidiresistens</name>
    <dbReference type="NCBI Taxonomy" id="1485586"/>
    <lineage>
        <taxon>Bacteria</taxon>
        <taxon>Bacillati</taxon>
        <taxon>Actinomycetota</taxon>
        <taxon>Actinomycetes</taxon>
        <taxon>Kitasatosporales</taxon>
        <taxon>Streptomycetaceae</taxon>
        <taxon>Streptomyces</taxon>
    </lineage>
</organism>
<comment type="similarity">
    <text evidence="1">Belongs to the glycosyltransferase 2 family.</text>
</comment>
<evidence type="ECO:0000313" key="5">
    <source>
        <dbReference type="EMBL" id="MBB0228587.1"/>
    </source>
</evidence>
<dbReference type="GO" id="GO:0009247">
    <property type="term" value="P:glycolipid biosynthetic process"/>
    <property type="evidence" value="ECO:0007669"/>
    <property type="project" value="TreeGrafter"/>
</dbReference>
<evidence type="ECO:0000256" key="2">
    <source>
        <dbReference type="ARBA" id="ARBA00022676"/>
    </source>
</evidence>
<proteinExistence type="inferred from homology"/>
<dbReference type="InterPro" id="IPR039528">
    <property type="entry name" value="DPM1-like"/>
</dbReference>
<dbReference type="Gene3D" id="3.90.550.10">
    <property type="entry name" value="Spore Coat Polysaccharide Biosynthesis Protein SpsA, Chain A"/>
    <property type="match status" value="1"/>
</dbReference>
<keyword evidence="3 5" id="KW-0808">Transferase</keyword>
<comment type="caution">
    <text evidence="5">The sequence shown here is derived from an EMBL/GenBank/DDBJ whole genome shotgun (WGS) entry which is preliminary data.</text>
</comment>
<keyword evidence="2" id="KW-0328">Glycosyltransferase</keyword>
<feature type="domain" description="Glycosyltransferase 2-like" evidence="4">
    <location>
        <begin position="24"/>
        <end position="106"/>
    </location>
</feature>